<dbReference type="InterPro" id="IPR011330">
    <property type="entry name" value="Glyco_hydro/deAcase_b/a-brl"/>
</dbReference>
<dbReference type="GO" id="GO:0005975">
    <property type="term" value="P:carbohydrate metabolic process"/>
    <property type="evidence" value="ECO:0007669"/>
    <property type="project" value="InterPro"/>
</dbReference>
<comment type="caution">
    <text evidence="1">The sequence shown here is derived from an EMBL/GenBank/DDBJ whole genome shotgun (WGS) entry which is preliminary data.</text>
</comment>
<evidence type="ECO:0000313" key="1">
    <source>
        <dbReference type="EMBL" id="MCE9241040.1"/>
    </source>
</evidence>
<organism evidence="1 2">
    <name type="scientific">Bacteroides thetaiotaomicron</name>
    <dbReference type="NCBI Taxonomy" id="818"/>
    <lineage>
        <taxon>Bacteria</taxon>
        <taxon>Pseudomonadati</taxon>
        <taxon>Bacteroidota</taxon>
        <taxon>Bacteroidia</taxon>
        <taxon>Bacteroidales</taxon>
        <taxon>Bacteroidaceae</taxon>
        <taxon>Bacteroides</taxon>
    </lineage>
</organism>
<protein>
    <recommendedName>
        <fullName evidence="3">Deacetylase</fullName>
    </recommendedName>
</protein>
<reference evidence="1" key="1">
    <citation type="submission" date="2021-07" db="EMBL/GenBank/DDBJ databases">
        <title>Comparative genomics of Bacteroides fragilis group isolates reveals species-dependent resistance mechanisms and validates clinical tools for resistance prediction.</title>
        <authorList>
            <person name="Wallace M.J."/>
            <person name="Jean S."/>
            <person name="Wallace M.A."/>
            <person name="Carey-Ann B.D."/>
            <person name="Dantas G."/>
        </authorList>
    </citation>
    <scope>NUCLEOTIDE SEQUENCE</scope>
    <source>
        <strain evidence="1">BJH_160</strain>
    </source>
</reference>
<name>A0AAW4ZGL5_BACT4</name>
<dbReference type="EMBL" id="JAHYQA010000040">
    <property type="protein sequence ID" value="MCE9241040.1"/>
    <property type="molecule type" value="Genomic_DNA"/>
</dbReference>
<evidence type="ECO:0000313" key="2">
    <source>
        <dbReference type="Proteomes" id="UP001200544"/>
    </source>
</evidence>
<gene>
    <name evidence="1" type="ORF">K0H07_28365</name>
</gene>
<accession>A0AAW4ZGL5</accession>
<dbReference type="SUPFAM" id="SSF88713">
    <property type="entry name" value="Glycoside hydrolase/deacetylase"/>
    <property type="match status" value="1"/>
</dbReference>
<dbReference type="Proteomes" id="UP001200544">
    <property type="component" value="Unassembled WGS sequence"/>
</dbReference>
<dbReference type="AlphaFoldDB" id="A0AAW4ZGL5"/>
<dbReference type="RefSeq" id="WP_195381217.1">
    <property type="nucleotide sequence ID" value="NZ_JADMRY010000029.1"/>
</dbReference>
<evidence type="ECO:0008006" key="3">
    <source>
        <dbReference type="Google" id="ProtNLM"/>
    </source>
</evidence>
<proteinExistence type="predicted"/>
<sequence>MKYFIITVDTEGDNLWSYHKEEEVKTQNSFYIPRFQELCEKFGFKPVYLTNYEMVNDPGYVEYIKPKALLGKCEVGIHVHGWNNPPIYDLKGNYGGNAFLVEYPDEIMDEKFKLTYDLITKKFGKSPVSHRAGRWVMDDRYFKLLEKYNIKVDCSYTPSVSWMNTNGDKRSFGCDYSRVLCNAHCIGEVLEVPMSISKTRSMLRCESIKYMIKHLLKGKSIWLRPASSSLREMKWLVNSDPNKDNYVEFMIHSSELMPNGSPYFKKTEDIDKLFKTMEKLFSYALKKGYVGCTLEEYYGTKNK</sequence>
<dbReference type="Gene3D" id="3.20.20.370">
    <property type="entry name" value="Glycoside hydrolase/deacetylase"/>
    <property type="match status" value="1"/>
</dbReference>